<dbReference type="AlphaFoldDB" id="A0A6L2KEY1"/>
<keyword evidence="3" id="KW-0695">RNA-directed DNA polymerase</keyword>
<dbReference type="EMBL" id="BKCJ010002139">
    <property type="protein sequence ID" value="GEU46545.1"/>
    <property type="molecule type" value="Genomic_DNA"/>
</dbReference>
<reference evidence="3" key="1">
    <citation type="journal article" date="2019" name="Sci. Rep.">
        <title>Draft genome of Tanacetum cinerariifolium, the natural source of mosquito coil.</title>
        <authorList>
            <person name="Yamashiro T."/>
            <person name="Shiraishi A."/>
            <person name="Satake H."/>
            <person name="Nakayama K."/>
        </authorList>
    </citation>
    <scope>NUCLEOTIDE SEQUENCE</scope>
</reference>
<feature type="compositionally biased region" description="Basic residues" evidence="1">
    <location>
        <begin position="121"/>
        <end position="130"/>
    </location>
</feature>
<feature type="region of interest" description="Disordered" evidence="1">
    <location>
        <begin position="101"/>
        <end position="135"/>
    </location>
</feature>
<keyword evidence="3" id="KW-0808">Transferase</keyword>
<dbReference type="GO" id="GO:0003964">
    <property type="term" value="F:RNA-directed DNA polymerase activity"/>
    <property type="evidence" value="ECO:0007669"/>
    <property type="project" value="UniProtKB-KW"/>
</dbReference>
<organism evidence="3">
    <name type="scientific">Tanacetum cinerariifolium</name>
    <name type="common">Dalmatian daisy</name>
    <name type="synonym">Chrysanthemum cinerariifolium</name>
    <dbReference type="NCBI Taxonomy" id="118510"/>
    <lineage>
        <taxon>Eukaryota</taxon>
        <taxon>Viridiplantae</taxon>
        <taxon>Streptophyta</taxon>
        <taxon>Embryophyta</taxon>
        <taxon>Tracheophyta</taxon>
        <taxon>Spermatophyta</taxon>
        <taxon>Magnoliopsida</taxon>
        <taxon>eudicotyledons</taxon>
        <taxon>Gunneridae</taxon>
        <taxon>Pentapetalae</taxon>
        <taxon>asterids</taxon>
        <taxon>campanulids</taxon>
        <taxon>Asterales</taxon>
        <taxon>Asteraceae</taxon>
        <taxon>Asteroideae</taxon>
        <taxon>Anthemideae</taxon>
        <taxon>Anthemidinae</taxon>
        <taxon>Tanacetum</taxon>
    </lineage>
</organism>
<evidence type="ECO:0000313" key="3">
    <source>
        <dbReference type="EMBL" id="GEU46545.1"/>
    </source>
</evidence>
<evidence type="ECO:0000256" key="1">
    <source>
        <dbReference type="SAM" id="MobiDB-lite"/>
    </source>
</evidence>
<dbReference type="InterPro" id="IPR005162">
    <property type="entry name" value="Retrotrans_gag_dom"/>
</dbReference>
<sequence length="666" mass="75112">MASLADKAILSGADNRPSMLEKDVYDSWKSRMELYMLNRPHGRMILESVEQGLLIWPTVEVEGVKRLKKYSELSAAEAIHADCDVKATNIILQGLPPECMRTRSSSNLPVESSPNPTSSNPKRRNRRRSKQPFILEESPVDTMVDQRTMAELLRAPTEGYAEAIVVPPILAEQFELNHSLINMMTLDQATNLRNEISNFQQRFDESFHKAWDRCKDLLRACPHYGFTELHQLDTFYNALNPADQDSLNSAAGGNLLERRTQDVLMIIKNKSTVRNSQNKSIVSQVKSSDADSSSSEIAKLTHAVNQQTSALAKFYNDDFDPFVSFYCSFVSSNQESQHLNGYNTMQNAGNQVVQNAVHNLARTERNGNGNNGDIDEIEEVNANCILMANLQQASTSGAQTNKAHVYVSNRSAEVHQYENCYDNEIFNMFTQKEQYTELLEPTTEPQLKEAAKFIQDFKSLAKEADEYLDKITVLERASLKSSVDNTPKTKRSHPRINTKNDRFLSASKSSCIKNIGIKVEELPRNLLLSKNQTHMSSECNNIKFSIWNNKSDVVCAMCKQCLITANHDVCVLNYVIGMNVCDNNQSANVSNNENHKKHKSKVKKPKSQVPKKDLLHQGLKNLELALGFSKHMIGNLNLLINFVWNFMGTVCFGNDHIAAILDYKDL</sequence>
<accession>A0A6L2KEY1</accession>
<dbReference type="Pfam" id="PF03732">
    <property type="entry name" value="Retrotrans_gag"/>
    <property type="match status" value="1"/>
</dbReference>
<gene>
    <name evidence="3" type="ORF">Tci_018523</name>
</gene>
<keyword evidence="3" id="KW-0548">Nucleotidyltransferase</keyword>
<evidence type="ECO:0000259" key="2">
    <source>
        <dbReference type="Pfam" id="PF03732"/>
    </source>
</evidence>
<comment type="caution">
    <text evidence="3">The sequence shown here is derived from an EMBL/GenBank/DDBJ whole genome shotgun (WGS) entry which is preliminary data.</text>
</comment>
<feature type="domain" description="Retrotransposon gag" evidence="2">
    <location>
        <begin position="188"/>
        <end position="241"/>
    </location>
</feature>
<name>A0A6L2KEY1_TANCI</name>
<protein>
    <submittedName>
        <fullName evidence="3">Reverse transcriptase domain-containing protein</fullName>
    </submittedName>
</protein>
<proteinExistence type="predicted"/>